<dbReference type="InterPro" id="IPR052715">
    <property type="entry name" value="RAYT_transposase"/>
</dbReference>
<dbReference type="EMBL" id="JAVDTT010000001">
    <property type="protein sequence ID" value="MDR6840830.1"/>
    <property type="molecule type" value="Genomic_DNA"/>
</dbReference>
<gene>
    <name evidence="2" type="ORF">J2W94_001094</name>
</gene>
<dbReference type="Gene3D" id="3.30.70.1290">
    <property type="entry name" value="Transposase IS200-like"/>
    <property type="match status" value="1"/>
</dbReference>
<dbReference type="InterPro" id="IPR002686">
    <property type="entry name" value="Transposase_17"/>
</dbReference>
<dbReference type="PANTHER" id="PTHR36966:SF1">
    <property type="entry name" value="REP-ASSOCIATED TYROSINE TRANSPOSASE"/>
    <property type="match status" value="1"/>
</dbReference>
<dbReference type="NCBIfam" id="NF047646">
    <property type="entry name" value="REP_Tyr_transpos"/>
    <property type="match status" value="1"/>
</dbReference>
<dbReference type="InterPro" id="IPR036515">
    <property type="entry name" value="Transposase_17_sf"/>
</dbReference>
<comment type="caution">
    <text evidence="2">The sequence shown here is derived from an EMBL/GenBank/DDBJ whole genome shotgun (WGS) entry which is preliminary data.</text>
</comment>
<dbReference type="SUPFAM" id="SSF143422">
    <property type="entry name" value="Transposase IS200-like"/>
    <property type="match status" value="1"/>
</dbReference>
<organism evidence="2 3">
    <name type="scientific">Pseudoxanthomonas sacheonensis</name>
    <dbReference type="NCBI Taxonomy" id="443615"/>
    <lineage>
        <taxon>Bacteria</taxon>
        <taxon>Pseudomonadati</taxon>
        <taxon>Pseudomonadota</taxon>
        <taxon>Gammaproteobacteria</taxon>
        <taxon>Lysobacterales</taxon>
        <taxon>Lysobacteraceae</taxon>
        <taxon>Pseudoxanthomonas</taxon>
    </lineage>
</organism>
<evidence type="ECO:0000259" key="1">
    <source>
        <dbReference type="SMART" id="SM01321"/>
    </source>
</evidence>
<reference evidence="2 3" key="1">
    <citation type="submission" date="2023-07" db="EMBL/GenBank/DDBJ databases">
        <title>Sorghum-associated microbial communities from plants grown in Nebraska, USA.</title>
        <authorList>
            <person name="Schachtman D."/>
        </authorList>
    </citation>
    <scope>NUCLEOTIDE SEQUENCE [LARGE SCALE GENOMIC DNA]</scope>
    <source>
        <strain evidence="2 3">BE107</strain>
    </source>
</reference>
<sequence length="146" mass="17155">MQSNIELLRGIVAGVQALFPFQIDGWVILPNHIHAIWQLPEDDCDYSKRWGLIKAGFSRESGLSRSDGIGCDARVWQPRFWEHLIRDESDWRRQMDYLHFNPVKHGLVEQVREWPYSSFHRLVRQGFYDRDWGLANNGPDSGFGER</sequence>
<feature type="domain" description="Transposase IS200-like" evidence="1">
    <location>
        <begin position="1"/>
        <end position="101"/>
    </location>
</feature>
<evidence type="ECO:0000313" key="2">
    <source>
        <dbReference type="EMBL" id="MDR6840830.1"/>
    </source>
</evidence>
<name>A0ABU1RSF4_9GAMM</name>
<accession>A0ABU1RSF4</accession>
<keyword evidence="3" id="KW-1185">Reference proteome</keyword>
<dbReference type="Proteomes" id="UP001254759">
    <property type="component" value="Unassembled WGS sequence"/>
</dbReference>
<dbReference type="PANTHER" id="PTHR36966">
    <property type="entry name" value="REP-ASSOCIATED TYROSINE TRANSPOSASE"/>
    <property type="match status" value="1"/>
</dbReference>
<protein>
    <submittedName>
        <fullName evidence="2">Transposase</fullName>
    </submittedName>
</protein>
<evidence type="ECO:0000313" key="3">
    <source>
        <dbReference type="Proteomes" id="UP001254759"/>
    </source>
</evidence>
<dbReference type="SMART" id="SM01321">
    <property type="entry name" value="Y1_Tnp"/>
    <property type="match status" value="1"/>
</dbReference>
<proteinExistence type="predicted"/>